<dbReference type="Proteomes" id="UP000230233">
    <property type="component" value="Chromosome II"/>
</dbReference>
<reference evidence="2" key="1">
    <citation type="submission" date="2017-10" db="EMBL/GenBank/DDBJ databases">
        <title>Rapid genome shrinkage in a self-fertile nematode reveals novel sperm competition proteins.</title>
        <authorList>
            <person name="Yin D."/>
            <person name="Schwarz E.M."/>
            <person name="Thomas C.G."/>
            <person name="Felde R.L."/>
            <person name="Korf I.F."/>
            <person name="Cutter A.D."/>
            <person name="Schartner C.M."/>
            <person name="Ralston E.J."/>
            <person name="Meyer B.J."/>
            <person name="Haag E.S."/>
        </authorList>
    </citation>
    <scope>NUCLEOTIDE SEQUENCE [LARGE SCALE GENOMIC DNA]</scope>
    <source>
        <strain evidence="2">JU1422</strain>
    </source>
</reference>
<protein>
    <submittedName>
        <fullName evidence="1">Uncharacterized protein</fullName>
    </submittedName>
</protein>
<gene>
    <name evidence="1" type="primary">Cnig_chr_II.g6527</name>
    <name evidence="1" type="ORF">B9Z55_006527</name>
</gene>
<evidence type="ECO:0000313" key="2">
    <source>
        <dbReference type="Proteomes" id="UP000230233"/>
    </source>
</evidence>
<accession>A0A2G5V5H9</accession>
<sequence>MARMTNLDDGCSDLRLQTSDFGNELDAAHFQEASDALLIAISFFRRLIDVIEVKKVLKGPKGRHCLGFMARCLSLNVPLLPNDRNQFLKETK</sequence>
<evidence type="ECO:0000313" key="1">
    <source>
        <dbReference type="EMBL" id="PIC47045.1"/>
    </source>
</evidence>
<proteinExistence type="predicted"/>
<dbReference type="AlphaFoldDB" id="A0A2G5V5H9"/>
<organism evidence="1 2">
    <name type="scientific">Caenorhabditis nigoni</name>
    <dbReference type="NCBI Taxonomy" id="1611254"/>
    <lineage>
        <taxon>Eukaryota</taxon>
        <taxon>Metazoa</taxon>
        <taxon>Ecdysozoa</taxon>
        <taxon>Nematoda</taxon>
        <taxon>Chromadorea</taxon>
        <taxon>Rhabditida</taxon>
        <taxon>Rhabditina</taxon>
        <taxon>Rhabditomorpha</taxon>
        <taxon>Rhabditoidea</taxon>
        <taxon>Rhabditidae</taxon>
        <taxon>Peloderinae</taxon>
        <taxon>Caenorhabditis</taxon>
    </lineage>
</organism>
<dbReference type="EMBL" id="PDUG01000002">
    <property type="protein sequence ID" value="PIC47045.1"/>
    <property type="molecule type" value="Genomic_DNA"/>
</dbReference>
<keyword evidence="2" id="KW-1185">Reference proteome</keyword>
<comment type="caution">
    <text evidence="1">The sequence shown here is derived from an EMBL/GenBank/DDBJ whole genome shotgun (WGS) entry which is preliminary data.</text>
</comment>
<name>A0A2G5V5H9_9PELO</name>